<dbReference type="InterPro" id="IPR002067">
    <property type="entry name" value="MCP"/>
</dbReference>
<evidence type="ECO:0008006" key="10">
    <source>
        <dbReference type="Google" id="ProtNLM"/>
    </source>
</evidence>
<dbReference type="GO" id="GO:0055085">
    <property type="term" value="P:transmembrane transport"/>
    <property type="evidence" value="ECO:0007669"/>
    <property type="project" value="InterPro"/>
</dbReference>
<feature type="repeat" description="Solcar" evidence="6">
    <location>
        <begin position="120"/>
        <end position="208"/>
    </location>
</feature>
<organism evidence="9">
    <name type="scientific">Picea sitchensis</name>
    <name type="common">Sitka spruce</name>
    <name type="synonym">Pinus sitchensis</name>
    <dbReference type="NCBI Taxonomy" id="3332"/>
    <lineage>
        <taxon>Eukaryota</taxon>
        <taxon>Viridiplantae</taxon>
        <taxon>Streptophyta</taxon>
        <taxon>Embryophyta</taxon>
        <taxon>Tracheophyta</taxon>
        <taxon>Spermatophyta</taxon>
        <taxon>Pinopsida</taxon>
        <taxon>Pinidae</taxon>
        <taxon>Conifers I</taxon>
        <taxon>Pinales</taxon>
        <taxon>Pinaceae</taxon>
        <taxon>Picea</taxon>
    </lineage>
</organism>
<dbReference type="AlphaFoldDB" id="D5ACT4"/>
<dbReference type="InterPro" id="IPR023395">
    <property type="entry name" value="MCP_dom_sf"/>
</dbReference>
<evidence type="ECO:0000256" key="4">
    <source>
        <dbReference type="ARBA" id="ARBA00022737"/>
    </source>
</evidence>
<dbReference type="PROSITE" id="PS50920">
    <property type="entry name" value="SOLCAR"/>
    <property type="match status" value="3"/>
</dbReference>
<feature type="repeat" description="Solcar" evidence="6">
    <location>
        <begin position="21"/>
        <end position="105"/>
    </location>
</feature>
<comment type="similarity">
    <text evidence="7">Belongs to the mitochondrial carrier (TC 2.A.29) family.</text>
</comment>
<evidence type="ECO:0000313" key="9">
    <source>
        <dbReference type="EMBL" id="ADE77353.1"/>
    </source>
</evidence>
<name>D5ACT4_PICSI</name>
<dbReference type="Gene3D" id="1.50.40.10">
    <property type="entry name" value="Mitochondrial carrier domain"/>
    <property type="match status" value="1"/>
</dbReference>
<dbReference type="PANTHER" id="PTHR46080">
    <property type="entry name" value="MITOCHONDRIAL SUBSTRATE CARRIER FAMILY PROTEIN J"/>
    <property type="match status" value="1"/>
</dbReference>
<accession>D5ACT4</accession>
<keyword evidence="5 6" id="KW-0472">Membrane</keyword>
<evidence type="ECO:0000256" key="8">
    <source>
        <dbReference type="SAM" id="Phobius"/>
    </source>
</evidence>
<keyword evidence="8" id="KW-1133">Transmembrane helix</keyword>
<evidence type="ECO:0000256" key="7">
    <source>
        <dbReference type="RuleBase" id="RU000488"/>
    </source>
</evidence>
<evidence type="ECO:0000256" key="6">
    <source>
        <dbReference type="PROSITE-ProRule" id="PRU00282"/>
    </source>
</evidence>
<proteinExistence type="evidence at transcript level"/>
<keyword evidence="2 7" id="KW-0813">Transport</keyword>
<keyword evidence="3 6" id="KW-0812">Transmembrane</keyword>
<protein>
    <recommendedName>
        <fullName evidence="10">Solute carrier family 25 member 44</fullName>
    </recommendedName>
</protein>
<dbReference type="Pfam" id="PF00153">
    <property type="entry name" value="Mito_carr"/>
    <property type="match status" value="3"/>
</dbReference>
<evidence type="ECO:0000256" key="3">
    <source>
        <dbReference type="ARBA" id="ARBA00022692"/>
    </source>
</evidence>
<keyword evidence="4" id="KW-0677">Repeat</keyword>
<dbReference type="SUPFAM" id="SSF103506">
    <property type="entry name" value="Mitochondrial carrier"/>
    <property type="match status" value="1"/>
</dbReference>
<dbReference type="EMBL" id="BT124076">
    <property type="protein sequence ID" value="ADE77353.1"/>
    <property type="molecule type" value="mRNA"/>
</dbReference>
<dbReference type="GO" id="GO:0016020">
    <property type="term" value="C:membrane"/>
    <property type="evidence" value="ECO:0007669"/>
    <property type="project" value="UniProtKB-SubCell"/>
</dbReference>
<feature type="repeat" description="Solcar" evidence="6">
    <location>
        <begin position="228"/>
        <end position="313"/>
    </location>
</feature>
<comment type="subcellular location">
    <subcellularLocation>
        <location evidence="1">Membrane</location>
        <topology evidence="1">Multi-pass membrane protein</topology>
    </subcellularLocation>
</comment>
<feature type="transmembrane region" description="Helical" evidence="8">
    <location>
        <begin position="24"/>
        <end position="45"/>
    </location>
</feature>
<dbReference type="PRINTS" id="PR00926">
    <property type="entry name" value="MITOCARRIER"/>
</dbReference>
<dbReference type="PANTHER" id="PTHR46080:SF3">
    <property type="entry name" value="MITOCHONDRIAL SUBSTRATE CARRIER FAMILY PROTEIN"/>
    <property type="match status" value="1"/>
</dbReference>
<reference evidence="9" key="1">
    <citation type="submission" date="2010-04" db="EMBL/GenBank/DDBJ databases">
        <authorList>
            <person name="Reid K.E."/>
            <person name="Liao N."/>
            <person name="Chan S."/>
            <person name="Docking R."/>
            <person name="Taylor G."/>
            <person name="Moore R."/>
            <person name="Mayo M."/>
            <person name="Munro S."/>
            <person name="King J."/>
            <person name="Yanchuk A."/>
            <person name="Holt R."/>
            <person name="Jones S."/>
            <person name="Marra M."/>
            <person name="Ritland C.E."/>
            <person name="Ritland K."/>
            <person name="Bohlmann J."/>
        </authorList>
    </citation>
    <scope>NUCLEOTIDE SEQUENCE</scope>
    <source>
        <tissue evidence="9">Bud</tissue>
    </source>
</reference>
<evidence type="ECO:0000256" key="5">
    <source>
        <dbReference type="ARBA" id="ARBA00023136"/>
    </source>
</evidence>
<sequence>MGEEGRVPLPAAEINWDRLDKAKFYAIGAGLFTGVTVALYPISVVKTRLQVIQRNAENPTAISIFRNILKADGISGLYRGFGTVVIGAVPGRVIFLTTLETTKIGALRITEKLNLSEPTQVAIANGVAGMMSSLAAQSVFVPLDVVSQRLMVQGTACTAKYSGGLDAARKILMTDGVRGLYRGFGMSVMTYSPSSAFWWASYGFSQRIIWRSLGYSTENSSLTPSQGEIILVQAGGGIFAGAIASCTTTPLDTIKTRLQVMDIESAPSIKQTIERLINEDGWKGLYRGIGPRFISMSAWGTSMILAYEYLKRLCAKPE</sequence>
<dbReference type="InterPro" id="IPR018108">
    <property type="entry name" value="MCP_transmembrane"/>
</dbReference>
<evidence type="ECO:0000256" key="2">
    <source>
        <dbReference type="ARBA" id="ARBA00022448"/>
    </source>
</evidence>
<evidence type="ECO:0000256" key="1">
    <source>
        <dbReference type="ARBA" id="ARBA00004141"/>
    </source>
</evidence>